<dbReference type="STRING" id="1469647.BC351_21445"/>
<evidence type="ECO:0000313" key="7">
    <source>
        <dbReference type="Proteomes" id="UP000190626"/>
    </source>
</evidence>
<evidence type="ECO:0000256" key="2">
    <source>
        <dbReference type="ARBA" id="ARBA00010333"/>
    </source>
</evidence>
<name>A0A1V4HMJ6_9BACL</name>
<evidence type="ECO:0000256" key="3">
    <source>
        <dbReference type="ARBA" id="ARBA00022729"/>
    </source>
</evidence>
<dbReference type="AlphaFoldDB" id="A0A1V4HMJ6"/>
<dbReference type="Gene3D" id="3.40.190.10">
    <property type="entry name" value="Periplasmic binding protein-like II"/>
    <property type="match status" value="2"/>
</dbReference>
<dbReference type="EMBL" id="MBTG01000008">
    <property type="protein sequence ID" value="OPH58910.1"/>
    <property type="molecule type" value="Genomic_DNA"/>
</dbReference>
<evidence type="ECO:0000256" key="1">
    <source>
        <dbReference type="ARBA" id="ARBA00004196"/>
    </source>
</evidence>
<dbReference type="RefSeq" id="WP_079411215.1">
    <property type="nucleotide sequence ID" value="NZ_MBTG01000008.1"/>
</dbReference>
<comment type="caution">
    <text evidence="6">The sequence shown here is derived from an EMBL/GenBank/DDBJ whole genome shotgun (WGS) entry which is preliminary data.</text>
</comment>
<keyword evidence="7" id="KW-1185">Reference proteome</keyword>
<evidence type="ECO:0000313" key="6">
    <source>
        <dbReference type="EMBL" id="OPH58910.1"/>
    </source>
</evidence>
<dbReference type="InterPro" id="IPR018313">
    <property type="entry name" value="SBP_3_CS"/>
</dbReference>
<evidence type="ECO:0000256" key="4">
    <source>
        <dbReference type="RuleBase" id="RU003744"/>
    </source>
</evidence>
<feature type="domain" description="Solute-binding protein family 3/N-terminal" evidence="5">
    <location>
        <begin position="42"/>
        <end position="267"/>
    </location>
</feature>
<dbReference type="SMART" id="SM00062">
    <property type="entry name" value="PBPb"/>
    <property type="match status" value="1"/>
</dbReference>
<dbReference type="Pfam" id="PF00497">
    <property type="entry name" value="SBP_bac_3"/>
    <property type="match status" value="1"/>
</dbReference>
<dbReference type="CDD" id="cd13709">
    <property type="entry name" value="PBP2_YxeM"/>
    <property type="match status" value="1"/>
</dbReference>
<dbReference type="PANTHER" id="PTHR35936:SF19">
    <property type="entry name" value="AMINO-ACID-BINDING PROTEIN YXEM-RELATED"/>
    <property type="match status" value="1"/>
</dbReference>
<dbReference type="PROSITE" id="PS01039">
    <property type="entry name" value="SBP_BACTERIAL_3"/>
    <property type="match status" value="1"/>
</dbReference>
<dbReference type="SUPFAM" id="SSF53850">
    <property type="entry name" value="Periplasmic binding protein-like II"/>
    <property type="match status" value="1"/>
</dbReference>
<accession>A0A1V4HMJ6</accession>
<dbReference type="PROSITE" id="PS51257">
    <property type="entry name" value="PROKAR_LIPOPROTEIN"/>
    <property type="match status" value="1"/>
</dbReference>
<sequence length="271" mass="29602">MISSKGFQFGKRAGFLLTVGLLAVSLSGCGEKSVGAAGPSKVLTIGSTGGFYPYVFQNSETNKLEGYEVDVWTEIGKKIKYEIKWQTSEFSGLFGLLDTGKINTIANSISVTDERKKKYLFDEPYAYSGAQLVVKKGNDGIQSLENLKGKKVAIQSGTNFINFVKDFDKKGEITVVNYETAEAGFNDVALSRVDATFSTKASALATIKKTGLPLQLAGQQFNVLPAANPFLTNEDNKKLIEQVNKAFQELRKDGTLSNLSKKWFTEDLTNP</sequence>
<gene>
    <name evidence="6" type="ORF">BC351_21445</name>
</gene>
<dbReference type="InterPro" id="IPR001638">
    <property type="entry name" value="Solute-binding_3/MltF_N"/>
</dbReference>
<keyword evidence="3" id="KW-0732">Signal</keyword>
<dbReference type="Proteomes" id="UP000190626">
    <property type="component" value="Unassembled WGS sequence"/>
</dbReference>
<proteinExistence type="inferred from homology"/>
<reference evidence="7" key="1">
    <citation type="submission" date="2016-07" db="EMBL/GenBank/DDBJ databases">
        <authorList>
            <person name="Florea S."/>
            <person name="Webb J.S."/>
            <person name="Jaromczyk J."/>
            <person name="Schardl C.L."/>
        </authorList>
    </citation>
    <scope>NUCLEOTIDE SEQUENCE [LARGE SCALE GENOMIC DNA]</scope>
    <source>
        <strain evidence="7">CY1</strain>
    </source>
</reference>
<dbReference type="OrthoDB" id="8613538at2"/>
<comment type="subcellular location">
    <subcellularLocation>
        <location evidence="1">Cell envelope</location>
    </subcellularLocation>
</comment>
<dbReference type="PANTHER" id="PTHR35936">
    <property type="entry name" value="MEMBRANE-BOUND LYTIC MUREIN TRANSGLYCOSYLASE F"/>
    <property type="match status" value="1"/>
</dbReference>
<comment type="similarity">
    <text evidence="2 4">Belongs to the bacterial solute-binding protein 3 family.</text>
</comment>
<protein>
    <recommendedName>
        <fullName evidence="5">Solute-binding protein family 3/N-terminal domain-containing protein</fullName>
    </recommendedName>
</protein>
<organism evidence="6 7">
    <name type="scientific">Paenibacillus ferrarius</name>
    <dbReference type="NCBI Taxonomy" id="1469647"/>
    <lineage>
        <taxon>Bacteria</taxon>
        <taxon>Bacillati</taxon>
        <taxon>Bacillota</taxon>
        <taxon>Bacilli</taxon>
        <taxon>Bacillales</taxon>
        <taxon>Paenibacillaceae</taxon>
        <taxon>Paenibacillus</taxon>
    </lineage>
</organism>
<dbReference type="GO" id="GO:0030313">
    <property type="term" value="C:cell envelope"/>
    <property type="evidence" value="ECO:0007669"/>
    <property type="project" value="UniProtKB-SubCell"/>
</dbReference>
<evidence type="ECO:0000259" key="5">
    <source>
        <dbReference type="SMART" id="SM00062"/>
    </source>
</evidence>